<evidence type="ECO:0000313" key="3">
    <source>
        <dbReference type="Proteomes" id="UP000799779"/>
    </source>
</evidence>
<keyword evidence="1" id="KW-1133">Transmembrane helix</keyword>
<accession>A0A6A5WRL5</accession>
<feature type="transmembrane region" description="Helical" evidence="1">
    <location>
        <begin position="214"/>
        <end position="232"/>
    </location>
</feature>
<evidence type="ECO:0000313" key="2">
    <source>
        <dbReference type="EMBL" id="KAF2004187.1"/>
    </source>
</evidence>
<feature type="transmembrane region" description="Helical" evidence="1">
    <location>
        <begin position="154"/>
        <end position="180"/>
    </location>
</feature>
<dbReference type="EMBL" id="ML977568">
    <property type="protein sequence ID" value="KAF2004187.1"/>
    <property type="molecule type" value="Genomic_DNA"/>
</dbReference>
<dbReference type="Proteomes" id="UP000799779">
    <property type="component" value="Unassembled WGS sequence"/>
</dbReference>
<sequence>MHQLPRPACNIHECVSMGMWFGVLTIRGLPFWSHQRHPQHHLLMHPSSLDRPFAVHWDLSSHIAGPAARTGSGHLGLEDIGSAGMRPAGETGSKAPVRGTAVDHIGCHGCQRWFETGECLVKGVLPFPLLRVGVTIWLGLAVLEAALRRWSILLVIRLLAVISLCSIGLLLLLLLLLLLWGVGARLVVALRGVLVVSLGGIVALSLAGSGRPVLGVRRVLLLAVLAILAIVWV</sequence>
<dbReference type="AlphaFoldDB" id="A0A6A5WRL5"/>
<keyword evidence="1" id="KW-0812">Transmembrane</keyword>
<feature type="transmembrane region" description="Helical" evidence="1">
    <location>
        <begin position="186"/>
        <end position="207"/>
    </location>
</feature>
<keyword evidence="3" id="KW-1185">Reference proteome</keyword>
<name>A0A6A5WRL5_9PLEO</name>
<protein>
    <submittedName>
        <fullName evidence="2">Uncharacterized protein</fullName>
    </submittedName>
</protein>
<reference evidence="2" key="1">
    <citation type="journal article" date="2020" name="Stud. Mycol.">
        <title>101 Dothideomycetes genomes: a test case for predicting lifestyles and emergence of pathogens.</title>
        <authorList>
            <person name="Haridas S."/>
            <person name="Albert R."/>
            <person name="Binder M."/>
            <person name="Bloem J."/>
            <person name="Labutti K."/>
            <person name="Salamov A."/>
            <person name="Andreopoulos B."/>
            <person name="Baker S."/>
            <person name="Barry K."/>
            <person name="Bills G."/>
            <person name="Bluhm B."/>
            <person name="Cannon C."/>
            <person name="Castanera R."/>
            <person name="Culley D."/>
            <person name="Daum C."/>
            <person name="Ezra D."/>
            <person name="Gonzalez J."/>
            <person name="Henrissat B."/>
            <person name="Kuo A."/>
            <person name="Liang C."/>
            <person name="Lipzen A."/>
            <person name="Lutzoni F."/>
            <person name="Magnuson J."/>
            <person name="Mondo S."/>
            <person name="Nolan M."/>
            <person name="Ohm R."/>
            <person name="Pangilinan J."/>
            <person name="Park H.-J."/>
            <person name="Ramirez L."/>
            <person name="Alfaro M."/>
            <person name="Sun H."/>
            <person name="Tritt A."/>
            <person name="Yoshinaga Y."/>
            <person name="Zwiers L.-H."/>
            <person name="Turgeon B."/>
            <person name="Goodwin S."/>
            <person name="Spatafora J."/>
            <person name="Crous P."/>
            <person name="Grigoriev I."/>
        </authorList>
    </citation>
    <scope>NUCLEOTIDE SEQUENCE</scope>
    <source>
        <strain evidence="2">CBS 123094</strain>
    </source>
</reference>
<gene>
    <name evidence="2" type="ORF">P154DRAFT_50558</name>
</gene>
<proteinExistence type="predicted"/>
<keyword evidence="1" id="KW-0472">Membrane</keyword>
<evidence type="ECO:0000256" key="1">
    <source>
        <dbReference type="SAM" id="Phobius"/>
    </source>
</evidence>
<organism evidence="2 3">
    <name type="scientific">Amniculicola lignicola CBS 123094</name>
    <dbReference type="NCBI Taxonomy" id="1392246"/>
    <lineage>
        <taxon>Eukaryota</taxon>
        <taxon>Fungi</taxon>
        <taxon>Dikarya</taxon>
        <taxon>Ascomycota</taxon>
        <taxon>Pezizomycotina</taxon>
        <taxon>Dothideomycetes</taxon>
        <taxon>Pleosporomycetidae</taxon>
        <taxon>Pleosporales</taxon>
        <taxon>Amniculicolaceae</taxon>
        <taxon>Amniculicola</taxon>
    </lineage>
</organism>